<evidence type="ECO:0000256" key="1">
    <source>
        <dbReference type="ARBA" id="ARBA00004430"/>
    </source>
</evidence>
<dbReference type="Pfam" id="PF00560">
    <property type="entry name" value="LRR_1"/>
    <property type="match status" value="1"/>
</dbReference>
<gene>
    <name evidence="4" type="ORF">WJX81_007113</name>
</gene>
<keyword evidence="3" id="KW-0812">Transmembrane</keyword>
<protein>
    <recommendedName>
        <fullName evidence="6">Leucine-rich repeat-containing N-terminal plant-type domain-containing protein</fullName>
    </recommendedName>
</protein>
<dbReference type="PANTHER" id="PTHR48010">
    <property type="entry name" value="OS05G0588300 PROTEIN"/>
    <property type="match status" value="1"/>
</dbReference>
<feature type="transmembrane region" description="Helical" evidence="3">
    <location>
        <begin position="916"/>
        <end position="937"/>
    </location>
</feature>
<keyword evidence="3" id="KW-1133">Transmembrane helix</keyword>
<dbReference type="SUPFAM" id="SSF52058">
    <property type="entry name" value="L domain-like"/>
    <property type="match status" value="1"/>
</dbReference>
<keyword evidence="3" id="KW-0472">Membrane</keyword>
<feature type="compositionally biased region" description="Low complexity" evidence="2">
    <location>
        <begin position="789"/>
        <end position="811"/>
    </location>
</feature>
<evidence type="ECO:0000313" key="5">
    <source>
        <dbReference type="Proteomes" id="UP001445335"/>
    </source>
</evidence>
<dbReference type="InterPro" id="IPR050994">
    <property type="entry name" value="At_inactive_RLKs"/>
</dbReference>
<comment type="caution">
    <text evidence="4">The sequence shown here is derived from an EMBL/GenBank/DDBJ whole genome shotgun (WGS) entry which is preliminary data.</text>
</comment>
<dbReference type="AlphaFoldDB" id="A0AAW1SEV7"/>
<dbReference type="Proteomes" id="UP001445335">
    <property type="component" value="Unassembled WGS sequence"/>
</dbReference>
<sequence length="979" mass="100098">MDGMPYAESAKDYVQALQAVGGGADLLRVSMDLSAALVERSGKFRTDERDALRSALHAALLRIVAPAALCTEAALLSEGAGTTTAAAAEQAAAACLVTLALGNFPPAFKGAFTERQRLVDALPGFTYTLAGAAAPAARRSLGAAVSGFVALAQQHREVLQAADVAAFQAFLRSQLAHGAGSESAPSALLCARGWCAAEAAAPAAWTAFWASCSRSTGQRQFWPLWLRAAAWHPHATAEAVRDLLPLLMCRATLAPLLGRLQELPVLQLALQVASPPPPAFPYKAAAAGSPPSAKASSGAAAAPGTDALAHAGVLMPLGALAEHSSHSSPAPPELMRAALAVVLRDGGSPEAAVALAALLARRSRLLPVTGWREQVGAAARSFALTAASRHPVVLRLLRPAVAEAIGGERGDASAAELAATLVHLEGPAAAEEDAAEDARAVAEVLEALVYEWMARDTAQARERIEAKLEAGPTLVTPPAPASGEANTRLACMALSALLRVAARHAGLVAHWRVGPQALPHRQPAPSDELALRLFSTSLENFASVFRSRNMTGWTRDRYPMCPAGQATAENGAACDPNNRDYVDASSHSWTGVTCNRAGNVTCLNLAGYGLRGAALGLNNVLGAPLLPPLAFLQGLDLHNNQLWGPMEGSWATALALQTLDLSNNELSGPLPDAWGAPNGFRSLQRLQVGANGLTGGLPAGWGNSHGLQQLVTMNVSHNGLSGPLPATWRKNSTNFPSITSVLLFPGNGQLCGPLPARSEFPVRNAEEWNSTNVNAPAERMPLEACPRSAGADAAEAPIAGPDGRPLPLPGLGTRGGPPRPGDSRASIDGARPATSQAEAPATPAPEPLTASDGALAPSEGPSSAVESAPAPDSVLRLPGEEGAAASAAAARLAGSAAPVGAPGASGSGSGSHGKPAWHWVLLALGLVAFVALCAFAVTTLRRRAALGTAATTTYDNQAFVGPNKAPAGAAPATAARETV</sequence>
<dbReference type="InterPro" id="IPR032675">
    <property type="entry name" value="LRR_dom_sf"/>
</dbReference>
<evidence type="ECO:0008006" key="6">
    <source>
        <dbReference type="Google" id="ProtNLM"/>
    </source>
</evidence>
<name>A0AAW1SEV7_9CHLO</name>
<organism evidence="4 5">
    <name type="scientific">Elliptochloris bilobata</name>
    <dbReference type="NCBI Taxonomy" id="381761"/>
    <lineage>
        <taxon>Eukaryota</taxon>
        <taxon>Viridiplantae</taxon>
        <taxon>Chlorophyta</taxon>
        <taxon>core chlorophytes</taxon>
        <taxon>Trebouxiophyceae</taxon>
        <taxon>Trebouxiophyceae incertae sedis</taxon>
        <taxon>Elliptochloris clade</taxon>
        <taxon>Elliptochloris</taxon>
    </lineage>
</organism>
<comment type="subcellular location">
    <subcellularLocation>
        <location evidence="1">Cytoplasm</location>
        <location evidence="1">Cytoskeleton</location>
        <location evidence="1">Cilium axoneme</location>
    </subcellularLocation>
</comment>
<evidence type="ECO:0000256" key="2">
    <source>
        <dbReference type="SAM" id="MobiDB-lite"/>
    </source>
</evidence>
<dbReference type="PANTHER" id="PTHR48010:SF58">
    <property type="entry name" value="RECEPTOR PROTEIN KINASE-LIKE PROTEIN ZAR1"/>
    <property type="match status" value="1"/>
</dbReference>
<reference evidence="4 5" key="1">
    <citation type="journal article" date="2024" name="Nat. Commun.">
        <title>Phylogenomics reveals the evolutionary origins of lichenization in chlorophyte algae.</title>
        <authorList>
            <person name="Puginier C."/>
            <person name="Libourel C."/>
            <person name="Otte J."/>
            <person name="Skaloud P."/>
            <person name="Haon M."/>
            <person name="Grisel S."/>
            <person name="Petersen M."/>
            <person name="Berrin J.G."/>
            <person name="Delaux P.M."/>
            <person name="Dal Grande F."/>
            <person name="Keller J."/>
        </authorList>
    </citation>
    <scope>NUCLEOTIDE SEQUENCE [LARGE SCALE GENOMIC DNA]</scope>
    <source>
        <strain evidence="4 5">SAG 245.80</strain>
    </source>
</reference>
<feature type="compositionally biased region" description="Low complexity" evidence="2">
    <location>
        <begin position="832"/>
        <end position="851"/>
    </location>
</feature>
<evidence type="ECO:0000313" key="4">
    <source>
        <dbReference type="EMBL" id="KAK9844176.1"/>
    </source>
</evidence>
<feature type="region of interest" description="Disordered" evidence="2">
    <location>
        <begin position="786"/>
        <end position="876"/>
    </location>
</feature>
<accession>A0AAW1SEV7</accession>
<dbReference type="EMBL" id="JALJOU010000004">
    <property type="protein sequence ID" value="KAK9844176.1"/>
    <property type="molecule type" value="Genomic_DNA"/>
</dbReference>
<dbReference type="GO" id="GO:0005930">
    <property type="term" value="C:axoneme"/>
    <property type="evidence" value="ECO:0007669"/>
    <property type="project" value="UniProtKB-SubCell"/>
</dbReference>
<proteinExistence type="predicted"/>
<dbReference type="Gene3D" id="3.80.10.10">
    <property type="entry name" value="Ribonuclease Inhibitor"/>
    <property type="match status" value="1"/>
</dbReference>
<dbReference type="InterPro" id="IPR001611">
    <property type="entry name" value="Leu-rich_rpt"/>
</dbReference>
<keyword evidence="5" id="KW-1185">Reference proteome</keyword>
<evidence type="ECO:0000256" key="3">
    <source>
        <dbReference type="SAM" id="Phobius"/>
    </source>
</evidence>